<name>A0AAD5S710_9FUNG</name>
<protein>
    <submittedName>
        <fullName evidence="2">Uncharacterized protein</fullName>
    </submittedName>
</protein>
<gene>
    <name evidence="2" type="ORF">HK097_010935</name>
</gene>
<accession>A0AAD5S710</accession>
<dbReference type="AlphaFoldDB" id="A0AAD5S710"/>
<keyword evidence="3" id="KW-1185">Reference proteome</keyword>
<evidence type="ECO:0000256" key="1">
    <source>
        <dbReference type="SAM" id="MobiDB-lite"/>
    </source>
</evidence>
<feature type="compositionally biased region" description="Basic and acidic residues" evidence="1">
    <location>
        <begin position="129"/>
        <end position="140"/>
    </location>
</feature>
<feature type="compositionally biased region" description="Basic and acidic residues" evidence="1">
    <location>
        <begin position="195"/>
        <end position="209"/>
    </location>
</feature>
<feature type="region of interest" description="Disordered" evidence="1">
    <location>
        <begin position="292"/>
        <end position="319"/>
    </location>
</feature>
<feature type="compositionally biased region" description="Basic and acidic residues" evidence="1">
    <location>
        <begin position="247"/>
        <end position="269"/>
    </location>
</feature>
<comment type="caution">
    <text evidence="2">The sequence shown here is derived from an EMBL/GenBank/DDBJ whole genome shotgun (WGS) entry which is preliminary data.</text>
</comment>
<dbReference type="Proteomes" id="UP001212841">
    <property type="component" value="Unassembled WGS sequence"/>
</dbReference>
<proteinExistence type="predicted"/>
<reference evidence="2" key="1">
    <citation type="submission" date="2020-05" db="EMBL/GenBank/DDBJ databases">
        <title>Phylogenomic resolution of chytrid fungi.</title>
        <authorList>
            <person name="Stajich J.E."/>
            <person name="Amses K."/>
            <person name="Simmons R."/>
            <person name="Seto K."/>
            <person name="Myers J."/>
            <person name="Bonds A."/>
            <person name="Quandt C.A."/>
            <person name="Barry K."/>
            <person name="Liu P."/>
            <person name="Grigoriev I."/>
            <person name="Longcore J.E."/>
            <person name="James T.Y."/>
        </authorList>
    </citation>
    <scope>NUCLEOTIDE SEQUENCE</scope>
    <source>
        <strain evidence="2">JEL0318</strain>
    </source>
</reference>
<sequence>MAETRGNSQTGDSIDTYSGVASQSITFDKSLSELRITKDDVRAQLLEMGYEEDALPDDIMEEFIEELKHLYRTELVDFLESEIEGYNASDSDGAEDFEGDIADDGVHNLHRRGHWTDQEFVDRDHTAFSERDEGGSRHDVQLQGVPPDGYSRPMGDISNIVPRPSLSPPAQARTISPSLQPIPKPATLTEPPSELTERDAHAEASDDNHQSLASRLASIDLSRARKKVAEQQRLQNHVAFEDASPEDQIRRNDDGYEEREYSHHEDGTDKFSNFDYDLSEFDEFAASLDEGEHDFDESFDDSRASSARTITSASRTGCK</sequence>
<feature type="region of interest" description="Disordered" evidence="1">
    <location>
        <begin position="129"/>
        <end position="270"/>
    </location>
</feature>
<dbReference type="EMBL" id="JADGJD010000857">
    <property type="protein sequence ID" value="KAJ3048042.1"/>
    <property type="molecule type" value="Genomic_DNA"/>
</dbReference>
<evidence type="ECO:0000313" key="3">
    <source>
        <dbReference type="Proteomes" id="UP001212841"/>
    </source>
</evidence>
<organism evidence="2 3">
    <name type="scientific">Rhizophlyctis rosea</name>
    <dbReference type="NCBI Taxonomy" id="64517"/>
    <lineage>
        <taxon>Eukaryota</taxon>
        <taxon>Fungi</taxon>
        <taxon>Fungi incertae sedis</taxon>
        <taxon>Chytridiomycota</taxon>
        <taxon>Chytridiomycota incertae sedis</taxon>
        <taxon>Chytridiomycetes</taxon>
        <taxon>Rhizophlyctidales</taxon>
        <taxon>Rhizophlyctidaceae</taxon>
        <taxon>Rhizophlyctis</taxon>
    </lineage>
</organism>
<feature type="compositionally biased region" description="Low complexity" evidence="1">
    <location>
        <begin position="304"/>
        <end position="319"/>
    </location>
</feature>
<evidence type="ECO:0000313" key="2">
    <source>
        <dbReference type="EMBL" id="KAJ3048042.1"/>
    </source>
</evidence>